<accession>A0A453YZV8</accession>
<dbReference type="VEuPathDB" id="VectorBase:AGAMI1_014757"/>
<reference evidence="2" key="3">
    <citation type="submission" date="2020-05" db="UniProtKB">
        <authorList>
            <consortium name="EnsemblMetazoa"/>
        </authorList>
    </citation>
    <scope>IDENTIFICATION</scope>
    <source>
        <strain evidence="2">PEST</strain>
    </source>
</reference>
<dbReference type="SUPFAM" id="SSF49265">
    <property type="entry name" value="Fibronectin type III"/>
    <property type="match status" value="1"/>
</dbReference>
<dbReference type="InParanoid" id="A0A453YZV8"/>
<reference evidence="2 3" key="2">
    <citation type="journal article" date="2004" name="Trends Parasitol.">
        <title>The Anopheles gambiae genome: an update.</title>
        <authorList>
            <person name="Mongin E."/>
            <person name="Louis C."/>
            <person name="Holt R.A."/>
            <person name="Birney E."/>
            <person name="Collins F.H."/>
        </authorList>
    </citation>
    <scope>NUCLEOTIDE SEQUENCE [LARGE SCALE GENOMIC DNA]</scope>
    <source>
        <strain evidence="2 3">PEST</strain>
    </source>
</reference>
<dbReference type="CDD" id="cd00063">
    <property type="entry name" value="FN3"/>
    <property type="match status" value="1"/>
</dbReference>
<dbReference type="InterPro" id="IPR036116">
    <property type="entry name" value="FN3_sf"/>
</dbReference>
<dbReference type="AlphaFoldDB" id="A0A453YZV8"/>
<proteinExistence type="predicted"/>
<dbReference type="InterPro" id="IPR003961">
    <property type="entry name" value="FN3_dom"/>
</dbReference>
<dbReference type="PROSITE" id="PS50853">
    <property type="entry name" value="FN3"/>
    <property type="match status" value="1"/>
</dbReference>
<dbReference type="Gene3D" id="2.60.40.10">
    <property type="entry name" value="Immunoglobulins"/>
    <property type="match status" value="1"/>
</dbReference>
<dbReference type="VEuPathDB" id="VectorBase:AGAP013210"/>
<feature type="region of interest" description="Disordered" evidence="1">
    <location>
        <begin position="174"/>
        <end position="234"/>
    </location>
</feature>
<keyword evidence="3" id="KW-1185">Reference proteome</keyword>
<sequence>MFAARSILCRLYNTLIFMHLIYVTRSFGVIFEEYVVDQGRNLTLRCDSKHPVRWVREGRREDVRQFQPNRTGGYAIRDFTAEMRKMRESSNETELPWETIDPRHISPNARQLEIYHLIPNTTYEFRIWGNNQLGAGEIVTILATTQPRMEEKANDKDEELDSLELVPNIILNPGFCDSDDQGQNPLAPPIPRTLPYNRYRTGGPHDGRGRPVDDEDDEDDDEDDEEPMTFSRRMSIFFTGNTIKRI</sequence>
<feature type="compositionally biased region" description="Acidic residues" evidence="1">
    <location>
        <begin position="213"/>
        <end position="227"/>
    </location>
</feature>
<reference evidence="2 3" key="1">
    <citation type="journal article" date="2002" name="Science">
        <title>The genome sequence of the malaria mosquito Anopheles gambiae.</title>
        <authorList>
            <person name="Holt R.A."/>
            <person name="Subramanian G.M."/>
            <person name="Halpern A."/>
            <person name="Sutton G.G."/>
            <person name="Charlab R."/>
            <person name="Nusskern D.R."/>
            <person name="Wincker P."/>
            <person name="Clark A.G."/>
            <person name="Ribeiro J.M."/>
            <person name="Wides R."/>
            <person name="Salzberg S.L."/>
            <person name="Loftus B."/>
            <person name="Yandell M."/>
            <person name="Majoros W.H."/>
            <person name="Rusch D.B."/>
            <person name="Lai Z."/>
            <person name="Kraft C.L."/>
            <person name="Abril J.F."/>
            <person name="Anthouard V."/>
            <person name="Arensburger P."/>
            <person name="Atkinson P.W."/>
            <person name="Baden H."/>
            <person name="de Berardinis V."/>
            <person name="Baldwin D."/>
            <person name="Benes V."/>
            <person name="Biedler J."/>
            <person name="Blass C."/>
            <person name="Bolanos R."/>
            <person name="Boscus D."/>
            <person name="Barnstead M."/>
            <person name="Cai S."/>
            <person name="Center A."/>
            <person name="Chaturverdi K."/>
            <person name="Christophides G.K."/>
            <person name="Chrystal M.A."/>
            <person name="Clamp M."/>
            <person name="Cravchik A."/>
            <person name="Curwen V."/>
            <person name="Dana A."/>
            <person name="Delcher A."/>
            <person name="Dew I."/>
            <person name="Evans C.A."/>
            <person name="Flanigan M."/>
            <person name="Grundschober-Freimoser A."/>
            <person name="Friedli L."/>
            <person name="Gu Z."/>
            <person name="Guan P."/>
            <person name="Guigo R."/>
            <person name="Hillenmeyer M.E."/>
            <person name="Hladun S.L."/>
            <person name="Hogan J.R."/>
            <person name="Hong Y.S."/>
            <person name="Hoover J."/>
            <person name="Jaillon O."/>
            <person name="Ke Z."/>
            <person name="Kodira C."/>
            <person name="Kokoza E."/>
            <person name="Koutsos A."/>
            <person name="Letunic I."/>
            <person name="Levitsky A."/>
            <person name="Liang Y."/>
            <person name="Lin J.J."/>
            <person name="Lobo N.F."/>
            <person name="Lopez J.R."/>
            <person name="Malek J.A."/>
            <person name="McIntosh T.C."/>
            <person name="Meister S."/>
            <person name="Miller J."/>
            <person name="Mobarry C."/>
            <person name="Mongin E."/>
            <person name="Murphy S.D."/>
            <person name="O'Brochta D.A."/>
            <person name="Pfannkoch C."/>
            <person name="Qi R."/>
            <person name="Regier M.A."/>
            <person name="Remington K."/>
            <person name="Shao H."/>
            <person name="Sharakhova M.V."/>
            <person name="Sitter C.D."/>
            <person name="Shetty J."/>
            <person name="Smith T.J."/>
            <person name="Strong R."/>
            <person name="Sun J."/>
            <person name="Thomasova D."/>
            <person name="Ton L.Q."/>
            <person name="Topalis P."/>
            <person name="Tu Z."/>
            <person name="Unger M.F."/>
            <person name="Walenz B."/>
            <person name="Wang A."/>
            <person name="Wang J."/>
            <person name="Wang M."/>
            <person name="Wang X."/>
            <person name="Woodford K.J."/>
            <person name="Wortman J.R."/>
            <person name="Wu M."/>
            <person name="Yao A."/>
            <person name="Zdobnov E.M."/>
            <person name="Zhang H."/>
            <person name="Zhao Q."/>
            <person name="Zhao S."/>
            <person name="Zhu S.C."/>
            <person name="Zhimulev I."/>
            <person name="Coluzzi M."/>
            <person name="della Torre A."/>
            <person name="Roth C.W."/>
            <person name="Louis C."/>
            <person name="Kalush F."/>
            <person name="Mural R.J."/>
            <person name="Myers E.W."/>
            <person name="Adams M.D."/>
            <person name="Smith H.O."/>
            <person name="Broder S."/>
            <person name="Gardner M.J."/>
            <person name="Fraser C.M."/>
            <person name="Birney E."/>
            <person name="Bork P."/>
            <person name="Brey P.T."/>
            <person name="Venter J.C."/>
            <person name="Weissenbach J."/>
            <person name="Kafatos F.C."/>
            <person name="Collins F.H."/>
            <person name="Hoffman S.L."/>
        </authorList>
    </citation>
    <scope>NUCLEOTIDE SEQUENCE [LARGE SCALE GENOMIC DNA]</scope>
    <source>
        <strain evidence="2 3">PEST</strain>
    </source>
</reference>
<evidence type="ECO:0000256" key="1">
    <source>
        <dbReference type="SAM" id="MobiDB-lite"/>
    </source>
</evidence>
<name>A0A453YZV8_ANOGA</name>
<dbReference type="EnsemblMetazoa" id="AGAP013210-RB">
    <property type="protein sequence ID" value="AGAP013210-PB"/>
    <property type="gene ID" value="AGAP013210"/>
</dbReference>
<dbReference type="EMBL" id="AAAB01008846">
    <property type="status" value="NOT_ANNOTATED_CDS"/>
    <property type="molecule type" value="Genomic_DNA"/>
</dbReference>
<evidence type="ECO:0000313" key="3">
    <source>
        <dbReference type="Proteomes" id="UP000007062"/>
    </source>
</evidence>
<evidence type="ECO:0000313" key="2">
    <source>
        <dbReference type="EnsemblMetazoa" id="AGAP013210-PB"/>
    </source>
</evidence>
<dbReference type="InterPro" id="IPR013783">
    <property type="entry name" value="Ig-like_fold"/>
</dbReference>
<feature type="compositionally biased region" description="Basic and acidic residues" evidence="1">
    <location>
        <begin position="203"/>
        <end position="212"/>
    </location>
</feature>
<dbReference type="Proteomes" id="UP000007062">
    <property type="component" value="Chromosome X"/>
</dbReference>
<protein>
    <submittedName>
        <fullName evidence="2">Uncharacterized protein</fullName>
    </submittedName>
</protein>
<organism evidence="2 3">
    <name type="scientific">Anopheles gambiae</name>
    <name type="common">African malaria mosquito</name>
    <dbReference type="NCBI Taxonomy" id="7165"/>
    <lineage>
        <taxon>Eukaryota</taxon>
        <taxon>Metazoa</taxon>
        <taxon>Ecdysozoa</taxon>
        <taxon>Arthropoda</taxon>
        <taxon>Hexapoda</taxon>
        <taxon>Insecta</taxon>
        <taxon>Pterygota</taxon>
        <taxon>Neoptera</taxon>
        <taxon>Endopterygota</taxon>
        <taxon>Diptera</taxon>
        <taxon>Nematocera</taxon>
        <taxon>Culicoidea</taxon>
        <taxon>Culicidae</taxon>
        <taxon>Anophelinae</taxon>
        <taxon>Anopheles</taxon>
    </lineage>
</organism>